<dbReference type="EMBL" id="JAPFFJ010000006">
    <property type="protein sequence ID" value="KAJ6423260.1"/>
    <property type="molecule type" value="Genomic_DNA"/>
</dbReference>
<sequence>MVSELSTSRVMVFPVKVLTKICILSWILAFTLSMVSELSTSKVMVFPVRVFTLSMVSELSTSRVMVLPVRVLSWILAFTLSMVSELSTSKVIVLPVRVFTKICMPPLVLDLGLYIINSVRAFHLKGDGLASESLDEYLH</sequence>
<feature type="non-terminal residue" evidence="2">
    <location>
        <position position="139"/>
    </location>
</feature>
<keyword evidence="1" id="KW-0812">Transmembrane</keyword>
<evidence type="ECO:0000313" key="2">
    <source>
        <dbReference type="EMBL" id="KAJ6423260.1"/>
    </source>
</evidence>
<protein>
    <submittedName>
        <fullName evidence="2">Uncharacterized protein</fullName>
    </submittedName>
</protein>
<dbReference type="Proteomes" id="UP001162972">
    <property type="component" value="Chromosome 16"/>
</dbReference>
<keyword evidence="1" id="KW-1133">Transmembrane helix</keyword>
<feature type="transmembrane region" description="Helical" evidence="1">
    <location>
        <begin position="64"/>
        <end position="83"/>
    </location>
</feature>
<evidence type="ECO:0000256" key="1">
    <source>
        <dbReference type="SAM" id="Phobius"/>
    </source>
</evidence>
<evidence type="ECO:0000313" key="3">
    <source>
        <dbReference type="Proteomes" id="UP001162972"/>
    </source>
</evidence>
<keyword evidence="3" id="KW-1185">Reference proteome</keyword>
<keyword evidence="1" id="KW-0472">Membrane</keyword>
<accession>A0AAD6KGV0</accession>
<proteinExistence type="predicted"/>
<organism evidence="2 3">
    <name type="scientific">Salix udensis</name>
    <dbReference type="NCBI Taxonomy" id="889485"/>
    <lineage>
        <taxon>Eukaryota</taxon>
        <taxon>Viridiplantae</taxon>
        <taxon>Streptophyta</taxon>
        <taxon>Embryophyta</taxon>
        <taxon>Tracheophyta</taxon>
        <taxon>Spermatophyta</taxon>
        <taxon>Magnoliopsida</taxon>
        <taxon>eudicotyledons</taxon>
        <taxon>Gunneridae</taxon>
        <taxon>Pentapetalae</taxon>
        <taxon>rosids</taxon>
        <taxon>fabids</taxon>
        <taxon>Malpighiales</taxon>
        <taxon>Salicaceae</taxon>
        <taxon>Saliceae</taxon>
        <taxon>Salix</taxon>
    </lineage>
</organism>
<comment type="caution">
    <text evidence="2">The sequence shown here is derived from an EMBL/GenBank/DDBJ whole genome shotgun (WGS) entry which is preliminary data.</text>
</comment>
<name>A0AAD6KGV0_9ROSI</name>
<reference evidence="2 3" key="1">
    <citation type="journal article" date="2023" name="Int. J. Mol. Sci.">
        <title>De Novo Assembly and Annotation of 11 Diverse Shrub Willow (Salix) Genomes Reveals Novel Gene Organization in Sex-Linked Regions.</title>
        <authorList>
            <person name="Hyden B."/>
            <person name="Feng K."/>
            <person name="Yates T.B."/>
            <person name="Jawdy S."/>
            <person name="Cereghino C."/>
            <person name="Smart L.B."/>
            <person name="Muchero W."/>
        </authorList>
    </citation>
    <scope>NUCLEOTIDE SEQUENCE [LARGE SCALE GENOMIC DNA]</scope>
    <source>
        <tissue evidence="2">Shoot tip</tissue>
    </source>
</reference>
<dbReference type="AlphaFoldDB" id="A0AAD6KGV0"/>
<gene>
    <name evidence="2" type="ORF">OIU84_024241</name>
</gene>